<dbReference type="Proteomes" id="UP000572754">
    <property type="component" value="Unassembled WGS sequence"/>
</dbReference>
<organism evidence="3 4">
    <name type="scientific">Fusarium circinatum</name>
    <name type="common">Pitch canker fungus</name>
    <name type="synonym">Gibberella circinata</name>
    <dbReference type="NCBI Taxonomy" id="48490"/>
    <lineage>
        <taxon>Eukaryota</taxon>
        <taxon>Fungi</taxon>
        <taxon>Dikarya</taxon>
        <taxon>Ascomycota</taxon>
        <taxon>Pezizomycotina</taxon>
        <taxon>Sordariomycetes</taxon>
        <taxon>Hypocreomycetidae</taxon>
        <taxon>Hypocreales</taxon>
        <taxon>Nectriaceae</taxon>
        <taxon>Fusarium</taxon>
        <taxon>Fusarium fujikuroi species complex</taxon>
    </lineage>
</organism>
<keyword evidence="1" id="KW-0175">Coiled coil</keyword>
<accession>A0A8H5UB34</accession>
<comment type="caution">
    <text evidence="3">The sequence shown here is derived from an EMBL/GenBank/DDBJ whole genome shotgun (WGS) entry which is preliminary data.</text>
</comment>
<feature type="coiled-coil region" evidence="1">
    <location>
        <begin position="150"/>
        <end position="177"/>
    </location>
</feature>
<feature type="compositionally biased region" description="Basic and acidic residues" evidence="2">
    <location>
        <begin position="288"/>
        <end position="299"/>
    </location>
</feature>
<sequence>MGDLAGVRVGLYLPGDVLKIADKISTHFHTVHCFGTVTGGRSTGNSENQDLQKHGNGPWTSKDKEGNDESWQHYGYKSWQLVIELEGEIKERLPQEVSNSISTLRVEIQIGTLVTQAWAEIQHNIIYKRPEDIASTPTMKRMIDATNGLAITTEIMLKELERSVDLAKQEAKELDWRPFKDGPEFSSWFAKEFKEGMTDDERKKWMEHKASDKFLIGLCASSNRDEVSPPCRARFRSIIQRHKLLKQKGDEKNIAHLILDAVGFDKEVMKGLPGQKQKGHSAPTKGKTGREWDQKDMEYQMHGPTKAGKRSRRVYVGGYDADPDNLKKRYNQVSMTKENK</sequence>
<dbReference type="PANTHER" id="PTHR41773">
    <property type="entry name" value="GTP PYROPHOSPHATASE-RELATED"/>
    <property type="match status" value="1"/>
</dbReference>
<dbReference type="InterPro" id="IPR043519">
    <property type="entry name" value="NT_sf"/>
</dbReference>
<dbReference type="AlphaFoldDB" id="A0A8H5UB34"/>
<protein>
    <submittedName>
        <fullName evidence="3">Ankyrin repeat-containing protein</fullName>
    </submittedName>
</protein>
<reference evidence="4" key="1">
    <citation type="journal article" date="2020" name="BMC Genomics">
        <title>Correction to: Identification and distribution of gene clusters required for synthesis of sphingolipid metabolism inhibitors in diverse species of the filamentous fungus Fusarium.</title>
        <authorList>
            <person name="Kim H.S."/>
            <person name="Lohmar J.M."/>
            <person name="Busman M."/>
            <person name="Brown D.W."/>
            <person name="Naumann T.A."/>
            <person name="Divon H.H."/>
            <person name="Lysoe E."/>
            <person name="Uhlig S."/>
            <person name="Proctor R.H."/>
        </authorList>
    </citation>
    <scope>NUCLEOTIDE SEQUENCE [LARGE SCALE GENOMIC DNA]</scope>
    <source>
        <strain evidence="4">NRRL 25331</strain>
    </source>
</reference>
<keyword evidence="4" id="KW-1185">Reference proteome</keyword>
<proteinExistence type="predicted"/>
<evidence type="ECO:0000313" key="4">
    <source>
        <dbReference type="Proteomes" id="UP000572754"/>
    </source>
</evidence>
<feature type="compositionally biased region" description="Polar residues" evidence="2">
    <location>
        <begin position="331"/>
        <end position="340"/>
    </location>
</feature>
<reference evidence="3 4" key="2">
    <citation type="submission" date="2020-05" db="EMBL/GenBank/DDBJ databases">
        <title>Identification and distribution of gene clusters putatively required for synthesis of sphingolipid metabolism inhibitors in phylogenetically diverse species of the filamentous fungus Fusarium.</title>
        <authorList>
            <person name="Kim H.-S."/>
            <person name="Busman M."/>
            <person name="Brown D.W."/>
            <person name="Divon H."/>
            <person name="Uhlig S."/>
            <person name="Proctor R.H."/>
        </authorList>
    </citation>
    <scope>NUCLEOTIDE SEQUENCE [LARGE SCALE GENOMIC DNA]</scope>
    <source>
        <strain evidence="3 4">NRRL 25331</strain>
    </source>
</reference>
<name>A0A8H5UB34_FUSCI</name>
<evidence type="ECO:0000256" key="2">
    <source>
        <dbReference type="SAM" id="MobiDB-lite"/>
    </source>
</evidence>
<feature type="region of interest" description="Disordered" evidence="2">
    <location>
        <begin position="272"/>
        <end position="340"/>
    </location>
</feature>
<evidence type="ECO:0000256" key="1">
    <source>
        <dbReference type="SAM" id="Coils"/>
    </source>
</evidence>
<feature type="region of interest" description="Disordered" evidence="2">
    <location>
        <begin position="39"/>
        <end position="67"/>
    </location>
</feature>
<gene>
    <name evidence="3" type="ORF">FCIRC_4707</name>
</gene>
<dbReference type="Gene3D" id="3.30.460.10">
    <property type="entry name" value="Beta Polymerase, domain 2"/>
    <property type="match status" value="1"/>
</dbReference>
<dbReference type="EMBL" id="JAAQPE010000151">
    <property type="protein sequence ID" value="KAF5682987.1"/>
    <property type="molecule type" value="Genomic_DNA"/>
</dbReference>
<evidence type="ECO:0000313" key="3">
    <source>
        <dbReference type="EMBL" id="KAF5682987.1"/>
    </source>
</evidence>
<dbReference type="SUPFAM" id="SSF81301">
    <property type="entry name" value="Nucleotidyltransferase"/>
    <property type="match status" value="1"/>
</dbReference>
<dbReference type="PANTHER" id="PTHR41773:SF1">
    <property type="entry name" value="RELA_SPOT DOMAIN-CONTAINING PROTEIN"/>
    <property type="match status" value="1"/>
</dbReference>